<reference evidence="2 3" key="1">
    <citation type="submission" date="2009-01" db="EMBL/GenBank/DDBJ databases">
        <authorList>
            <person name="Fulton L."/>
            <person name="Clifton S."/>
            <person name="Chinwalla A.T."/>
            <person name="Mitreva M."/>
            <person name="Sodergren E."/>
            <person name="Weinstock G."/>
            <person name="Clifton S."/>
            <person name="Dooling D.J."/>
            <person name="Fulton B."/>
            <person name="Minx P."/>
            <person name="Pepin K.H."/>
            <person name="Johnson M."/>
            <person name="Bhonagiri V."/>
            <person name="Nash W.E."/>
            <person name="Mardis E.R."/>
            <person name="Wilson R.K."/>
        </authorList>
    </citation>
    <scope>NUCLEOTIDE SEQUENCE [LARGE SCALE GENOMIC DNA]</scope>
    <source>
        <strain evidence="2 3">NRL30031/H210</strain>
    </source>
</reference>
<dbReference type="EMBL" id="ACEN01000111">
    <property type="protein sequence ID" value="EEG32398.1"/>
    <property type="molecule type" value="Genomic_DNA"/>
</dbReference>
<accession>C0ERD9</accession>
<proteinExistence type="predicted"/>
<protein>
    <submittedName>
        <fullName evidence="2">Uncharacterized protein</fullName>
    </submittedName>
</protein>
<evidence type="ECO:0000313" key="3">
    <source>
        <dbReference type="Proteomes" id="UP000004457"/>
    </source>
</evidence>
<feature type="region of interest" description="Disordered" evidence="1">
    <location>
        <begin position="1"/>
        <end position="28"/>
    </location>
</feature>
<name>C0ERD9_NEIFL</name>
<evidence type="ECO:0000313" key="2">
    <source>
        <dbReference type="EMBL" id="EEG32398.1"/>
    </source>
</evidence>
<dbReference type="Proteomes" id="UP000004457">
    <property type="component" value="Unassembled WGS sequence"/>
</dbReference>
<dbReference type="AlphaFoldDB" id="C0ERD9"/>
<comment type="caution">
    <text evidence="2">The sequence shown here is derived from an EMBL/GenBank/DDBJ whole genome shotgun (WGS) entry which is preliminary data.</text>
</comment>
<organism evidence="2 3">
    <name type="scientific">Neisseria flavescens NRL30031/H210</name>
    <dbReference type="NCBI Taxonomy" id="546264"/>
    <lineage>
        <taxon>Bacteria</taxon>
        <taxon>Pseudomonadati</taxon>
        <taxon>Pseudomonadota</taxon>
        <taxon>Betaproteobacteria</taxon>
        <taxon>Neisseriales</taxon>
        <taxon>Neisseriaceae</taxon>
        <taxon>Neisseria</taxon>
    </lineage>
</organism>
<evidence type="ECO:0000256" key="1">
    <source>
        <dbReference type="SAM" id="MobiDB-lite"/>
    </source>
</evidence>
<sequence>MGLWSSKFLTFSNHEPMPTQPTENKRPSESRMYLVRLFQTAFQ</sequence>
<keyword evidence="3" id="KW-1185">Reference proteome</keyword>
<gene>
    <name evidence="2" type="ORF">NEIFLAOT_02541</name>
</gene>